<sequence>MAPTIEPYSLTATEAVAEIKSGRLTVEKYAQSLLSRFESRDSTVHAWAYLNPELVLQEARKLDAIPPAERGPLHGVAIGVKDVILTKDMPTQYNSPIYKDDHPQLDAGSVIVLRKNGALIYGKTHTTEFAATSVGPAARNPHDTTRTPGGSSSGSGAAVGDLQVPIGLGTQTIGSTIRPGSFNGIYALKPTWNSISREGQKLYSLIFDTLGLYSRSVEDLQLLIDVFQLQDDEPGEHFSVKGAKFAVLKLKTPNWPEAGQGTKDALDLGVKLLKDQGAEVEELVLPDEFDDLTEWHRQVLSGDGRIAFLPDYYYAKEKLHESLIDHVENSERYSRKDQLKAFDGLSALRPKMDAILEKYAAIIAPSALDEAPVGNNTGNATFCGIWTALHQPVVNIPGFKGANGMPIGLSVVAPRYRDQHLLRVCKEIGKIFEAEGGWKRSL</sequence>
<dbReference type="InterPro" id="IPR023631">
    <property type="entry name" value="Amidase_dom"/>
</dbReference>
<dbReference type="AlphaFoldDB" id="A0A6A6RB05"/>
<feature type="domain" description="Amidase" evidence="2">
    <location>
        <begin position="31"/>
        <end position="422"/>
    </location>
</feature>
<evidence type="ECO:0000313" key="4">
    <source>
        <dbReference type="Proteomes" id="UP000799750"/>
    </source>
</evidence>
<dbReference type="OrthoDB" id="6428749at2759"/>
<reference evidence="3" key="1">
    <citation type="journal article" date="2020" name="Stud. Mycol.">
        <title>101 Dothideomycetes genomes: a test case for predicting lifestyles and emergence of pathogens.</title>
        <authorList>
            <person name="Haridas S."/>
            <person name="Albert R."/>
            <person name="Binder M."/>
            <person name="Bloem J."/>
            <person name="Labutti K."/>
            <person name="Salamov A."/>
            <person name="Andreopoulos B."/>
            <person name="Baker S."/>
            <person name="Barry K."/>
            <person name="Bills G."/>
            <person name="Bluhm B."/>
            <person name="Cannon C."/>
            <person name="Castanera R."/>
            <person name="Culley D."/>
            <person name="Daum C."/>
            <person name="Ezra D."/>
            <person name="Gonzalez J."/>
            <person name="Henrissat B."/>
            <person name="Kuo A."/>
            <person name="Liang C."/>
            <person name="Lipzen A."/>
            <person name="Lutzoni F."/>
            <person name="Magnuson J."/>
            <person name="Mondo S."/>
            <person name="Nolan M."/>
            <person name="Ohm R."/>
            <person name="Pangilinan J."/>
            <person name="Park H.-J."/>
            <person name="Ramirez L."/>
            <person name="Alfaro M."/>
            <person name="Sun H."/>
            <person name="Tritt A."/>
            <person name="Yoshinaga Y."/>
            <person name="Zwiers L.-H."/>
            <person name="Turgeon B."/>
            <person name="Goodwin S."/>
            <person name="Spatafora J."/>
            <person name="Crous P."/>
            <person name="Grigoriev I."/>
        </authorList>
    </citation>
    <scope>NUCLEOTIDE SEQUENCE</scope>
    <source>
        <strain evidence="3">CBS 269.34</strain>
    </source>
</reference>
<gene>
    <name evidence="3" type="ORF">BU16DRAFT_477394</name>
</gene>
<evidence type="ECO:0000313" key="3">
    <source>
        <dbReference type="EMBL" id="KAF2501592.1"/>
    </source>
</evidence>
<dbReference type="SUPFAM" id="SSF75304">
    <property type="entry name" value="Amidase signature (AS) enzymes"/>
    <property type="match status" value="1"/>
</dbReference>
<organism evidence="3 4">
    <name type="scientific">Lophium mytilinum</name>
    <dbReference type="NCBI Taxonomy" id="390894"/>
    <lineage>
        <taxon>Eukaryota</taxon>
        <taxon>Fungi</taxon>
        <taxon>Dikarya</taxon>
        <taxon>Ascomycota</taxon>
        <taxon>Pezizomycotina</taxon>
        <taxon>Dothideomycetes</taxon>
        <taxon>Pleosporomycetidae</taxon>
        <taxon>Mytilinidiales</taxon>
        <taxon>Mytilinidiaceae</taxon>
        <taxon>Lophium</taxon>
    </lineage>
</organism>
<dbReference type="Proteomes" id="UP000799750">
    <property type="component" value="Unassembled WGS sequence"/>
</dbReference>
<name>A0A6A6RB05_9PEZI</name>
<evidence type="ECO:0000256" key="1">
    <source>
        <dbReference type="SAM" id="MobiDB-lite"/>
    </source>
</evidence>
<proteinExistence type="predicted"/>
<feature type="region of interest" description="Disordered" evidence="1">
    <location>
        <begin position="135"/>
        <end position="156"/>
    </location>
</feature>
<keyword evidence="4" id="KW-1185">Reference proteome</keyword>
<dbReference type="Gene3D" id="3.90.1300.10">
    <property type="entry name" value="Amidase signature (AS) domain"/>
    <property type="match status" value="1"/>
</dbReference>
<protein>
    <submittedName>
        <fullName evidence="3">Asp-tRNA Asn/Glu-tRNA Gln amidotransferas-like protein subunit A</fullName>
    </submittedName>
</protein>
<dbReference type="PANTHER" id="PTHR42678">
    <property type="entry name" value="AMIDASE"/>
    <property type="match status" value="1"/>
</dbReference>
<dbReference type="EMBL" id="MU004182">
    <property type="protein sequence ID" value="KAF2501592.1"/>
    <property type="molecule type" value="Genomic_DNA"/>
</dbReference>
<accession>A0A6A6RB05</accession>
<dbReference type="InterPro" id="IPR036928">
    <property type="entry name" value="AS_sf"/>
</dbReference>
<dbReference type="PANTHER" id="PTHR42678:SF2">
    <property type="entry name" value="AMIDASE FAMILY PROTEIN (AFU_ORTHOLOGUE AFUA_6G14410)"/>
    <property type="match status" value="1"/>
</dbReference>
<evidence type="ECO:0000259" key="2">
    <source>
        <dbReference type="Pfam" id="PF01425"/>
    </source>
</evidence>
<dbReference type="Pfam" id="PF01425">
    <property type="entry name" value="Amidase"/>
    <property type="match status" value="1"/>
</dbReference>